<evidence type="ECO:0000256" key="5">
    <source>
        <dbReference type="SAM" id="MobiDB-lite"/>
    </source>
</evidence>
<keyword evidence="8" id="KW-1185">Reference proteome</keyword>
<dbReference type="PROSITE" id="PS51379">
    <property type="entry name" value="4FE4S_FER_2"/>
    <property type="match status" value="3"/>
</dbReference>
<dbReference type="SUPFAM" id="SSF54862">
    <property type="entry name" value="4Fe-4S ferredoxins"/>
    <property type="match status" value="2"/>
</dbReference>
<evidence type="ECO:0000313" key="7">
    <source>
        <dbReference type="EMBL" id="MBM6774614.1"/>
    </source>
</evidence>
<evidence type="ECO:0000256" key="3">
    <source>
        <dbReference type="ARBA" id="ARBA00023014"/>
    </source>
</evidence>
<feature type="compositionally biased region" description="Basic and acidic residues" evidence="5">
    <location>
        <begin position="435"/>
        <end position="444"/>
    </location>
</feature>
<evidence type="ECO:0000313" key="8">
    <source>
        <dbReference type="Proteomes" id="UP000712527"/>
    </source>
</evidence>
<evidence type="ECO:0000256" key="1">
    <source>
        <dbReference type="ARBA" id="ARBA00022723"/>
    </source>
</evidence>
<protein>
    <submittedName>
        <fullName evidence="7">4Fe-4S dicluster domain-containing protein</fullName>
    </submittedName>
</protein>
<dbReference type="InterPro" id="IPR017896">
    <property type="entry name" value="4Fe4S_Fe-S-bd"/>
</dbReference>
<dbReference type="Proteomes" id="UP000712527">
    <property type="component" value="Unassembled WGS sequence"/>
</dbReference>
<comment type="caution">
    <text evidence="7">The sequence shown here is derived from an EMBL/GenBank/DDBJ whole genome shotgun (WGS) entry which is preliminary data.</text>
</comment>
<dbReference type="Pfam" id="PF12838">
    <property type="entry name" value="Fer4_7"/>
    <property type="match status" value="1"/>
</dbReference>
<feature type="domain" description="4Fe-4S ferredoxin-type" evidence="6">
    <location>
        <begin position="344"/>
        <end position="373"/>
    </location>
</feature>
<dbReference type="EMBL" id="JACSNQ010000004">
    <property type="protein sequence ID" value="MBM6774614.1"/>
    <property type="molecule type" value="Genomic_DNA"/>
</dbReference>
<organism evidence="7 8">
    <name type="scientific">Olsenella profusa</name>
    <dbReference type="NCBI Taxonomy" id="138595"/>
    <lineage>
        <taxon>Bacteria</taxon>
        <taxon>Bacillati</taxon>
        <taxon>Actinomycetota</taxon>
        <taxon>Coriobacteriia</taxon>
        <taxon>Coriobacteriales</taxon>
        <taxon>Atopobiaceae</taxon>
        <taxon>Olsenella</taxon>
    </lineage>
</organism>
<keyword evidence="3" id="KW-0411">Iron-sulfur</keyword>
<feature type="coiled-coil region" evidence="4">
    <location>
        <begin position="253"/>
        <end position="280"/>
    </location>
</feature>
<gene>
    <name evidence="7" type="ORF">H9X80_03520</name>
</gene>
<evidence type="ECO:0000256" key="2">
    <source>
        <dbReference type="ARBA" id="ARBA00023004"/>
    </source>
</evidence>
<keyword evidence="4" id="KW-0175">Coiled coil</keyword>
<evidence type="ECO:0000256" key="4">
    <source>
        <dbReference type="SAM" id="Coils"/>
    </source>
</evidence>
<proteinExistence type="predicted"/>
<reference evidence="7 8" key="1">
    <citation type="journal article" date="2021" name="Sci. Rep.">
        <title>The distribution of antibiotic resistance genes in chicken gut microbiota commensals.</title>
        <authorList>
            <person name="Juricova H."/>
            <person name="Matiasovicova J."/>
            <person name="Kubasova T."/>
            <person name="Cejkova D."/>
            <person name="Rychlik I."/>
        </authorList>
    </citation>
    <scope>NUCLEOTIDE SEQUENCE [LARGE SCALE GENOMIC DNA]</scope>
    <source>
        <strain evidence="7 8">An794</strain>
    </source>
</reference>
<accession>A0ABS2F0V6</accession>
<dbReference type="InterPro" id="IPR017900">
    <property type="entry name" value="4Fe4S_Fe_S_CS"/>
</dbReference>
<dbReference type="PANTHER" id="PTHR43122:SF1">
    <property type="entry name" value="IRON-SULFUR-BINDING PROTEIN"/>
    <property type="match status" value="1"/>
</dbReference>
<dbReference type="PROSITE" id="PS00198">
    <property type="entry name" value="4FE4S_FER_1"/>
    <property type="match status" value="1"/>
</dbReference>
<dbReference type="Gene3D" id="3.30.70.20">
    <property type="match status" value="2"/>
</dbReference>
<name>A0ABS2F0V6_9ACTN</name>
<dbReference type="RefSeq" id="WP_204792970.1">
    <property type="nucleotide sequence ID" value="NZ_JACSNQ010000004.1"/>
</dbReference>
<feature type="domain" description="4Fe-4S ferredoxin-type" evidence="6">
    <location>
        <begin position="86"/>
        <end position="114"/>
    </location>
</feature>
<keyword evidence="2" id="KW-0408">Iron</keyword>
<keyword evidence="1" id="KW-0479">Metal-binding</keyword>
<sequence length="444" mass="48329">MAEKRDLLDELIDLQSDWRSLKELPNSMVSSLVDENGERKVFNPADYKEKPFANSSRCLRVASGRDDVCSRCLEVCPTHAITIHNKSVTLSEDCRKCGLCCAVCPTETFATRRHSPRQVYDQIARAASSYEQCYVTCTRALKRLPQGNEIVLGCVGSISTEMWFSLLADYDNINVYLPVGICDRCRTTTGEQTYVDAIGTAEEWADAALGLEVEQSAMTHELTRAYKRSQFVSGAIHSAERLVSRGTPALAGAKAVAKKLSDHTQRLNRLQKELENAVGAKTSGSRLRTLTQGRKLMMGALQHNEDLAALVKLEVPVWDSALCTACGDCAKTCSTHALDLDKAGNVTVQSAYCVSCAACVKVCPEGALAMEPMDVSELVIPDKVAEEVARKKAEAKEQASKYLEQGKKQLNRAADALERLADDDAPASGAALSRPGEKSAKQGK</sequence>
<evidence type="ECO:0000259" key="6">
    <source>
        <dbReference type="PROSITE" id="PS51379"/>
    </source>
</evidence>
<feature type="region of interest" description="Disordered" evidence="5">
    <location>
        <begin position="413"/>
        <end position="444"/>
    </location>
</feature>
<dbReference type="PANTHER" id="PTHR43122">
    <property type="entry name" value="FERREDOXIN SUBUNIT OF PYRUVATE:FLAVODOXIN OXIDOREDUCTASE-RELATED"/>
    <property type="match status" value="1"/>
</dbReference>
<feature type="domain" description="4Fe-4S ferredoxin-type" evidence="6">
    <location>
        <begin position="314"/>
        <end position="343"/>
    </location>
</feature>